<evidence type="ECO:0000313" key="3">
    <source>
        <dbReference type="Proteomes" id="UP000299084"/>
    </source>
</evidence>
<dbReference type="AlphaFoldDB" id="A0A5N4C2E6"/>
<sequence>MQIHADSQGKENTESNEGYSAGEGIAVIRTKQAHLKPSLTAIHMHVVVLFEDLTLSLTAAADCDVSRV</sequence>
<evidence type="ECO:0000256" key="1">
    <source>
        <dbReference type="SAM" id="MobiDB-lite"/>
    </source>
</evidence>
<feature type="region of interest" description="Disordered" evidence="1">
    <location>
        <begin position="1"/>
        <end position="20"/>
    </location>
</feature>
<gene>
    <name evidence="2" type="ORF">Cadr_000002667</name>
</gene>
<keyword evidence="3" id="KW-1185">Reference proteome</keyword>
<evidence type="ECO:0000313" key="2">
    <source>
        <dbReference type="EMBL" id="KAB1253028.1"/>
    </source>
</evidence>
<organism evidence="2 3">
    <name type="scientific">Camelus dromedarius</name>
    <name type="common">Dromedary</name>
    <name type="synonym">Arabian camel</name>
    <dbReference type="NCBI Taxonomy" id="9838"/>
    <lineage>
        <taxon>Eukaryota</taxon>
        <taxon>Metazoa</taxon>
        <taxon>Chordata</taxon>
        <taxon>Craniata</taxon>
        <taxon>Vertebrata</taxon>
        <taxon>Euteleostomi</taxon>
        <taxon>Mammalia</taxon>
        <taxon>Eutheria</taxon>
        <taxon>Laurasiatheria</taxon>
        <taxon>Artiodactyla</taxon>
        <taxon>Tylopoda</taxon>
        <taxon>Camelidae</taxon>
        <taxon>Camelus</taxon>
    </lineage>
</organism>
<protein>
    <submittedName>
        <fullName evidence="2">Uncharacterized protein</fullName>
    </submittedName>
</protein>
<name>A0A5N4C2E6_CAMDR</name>
<comment type="caution">
    <text evidence="2">The sequence shown here is derived from an EMBL/GenBank/DDBJ whole genome shotgun (WGS) entry which is preliminary data.</text>
</comment>
<accession>A0A5N4C2E6</accession>
<proteinExistence type="predicted"/>
<dbReference type="Proteomes" id="UP000299084">
    <property type="component" value="Unassembled WGS sequence"/>
</dbReference>
<dbReference type="EMBL" id="JWIN03000037">
    <property type="protein sequence ID" value="KAB1253028.1"/>
    <property type="molecule type" value="Genomic_DNA"/>
</dbReference>
<reference evidence="2 3" key="1">
    <citation type="journal article" date="2019" name="Mol. Ecol. Resour.">
        <title>Improving Illumina assemblies with Hi-C and long reads: an example with the North African dromedary.</title>
        <authorList>
            <person name="Elbers J.P."/>
            <person name="Rogers M.F."/>
            <person name="Perelman P.L."/>
            <person name="Proskuryakova A.A."/>
            <person name="Serdyukova N.A."/>
            <person name="Johnson W.E."/>
            <person name="Horin P."/>
            <person name="Corander J."/>
            <person name="Murphy D."/>
            <person name="Burger P.A."/>
        </authorList>
    </citation>
    <scope>NUCLEOTIDE SEQUENCE [LARGE SCALE GENOMIC DNA]</scope>
    <source>
        <strain evidence="2">Drom800</strain>
        <tissue evidence="2">Blood</tissue>
    </source>
</reference>